<dbReference type="InterPro" id="IPR006311">
    <property type="entry name" value="TAT_signal"/>
</dbReference>
<dbReference type="InterPro" id="IPR005064">
    <property type="entry name" value="BUG"/>
</dbReference>
<dbReference type="RefSeq" id="WP_160936664.1">
    <property type="nucleotide sequence ID" value="NZ_SNVJ01000006.1"/>
</dbReference>
<dbReference type="EMBL" id="SNVJ01000006">
    <property type="protein sequence ID" value="MXP63544.1"/>
    <property type="molecule type" value="Genomic_DNA"/>
</dbReference>
<evidence type="ECO:0000256" key="1">
    <source>
        <dbReference type="ARBA" id="ARBA00006987"/>
    </source>
</evidence>
<organism evidence="3 4">
    <name type="scientific">Teichococcus coralli</name>
    <dbReference type="NCBI Taxonomy" id="2545983"/>
    <lineage>
        <taxon>Bacteria</taxon>
        <taxon>Pseudomonadati</taxon>
        <taxon>Pseudomonadota</taxon>
        <taxon>Alphaproteobacteria</taxon>
        <taxon>Acetobacterales</taxon>
        <taxon>Roseomonadaceae</taxon>
        <taxon>Roseomonas</taxon>
    </lineage>
</organism>
<comment type="caution">
    <text evidence="3">The sequence shown here is derived from an EMBL/GenBank/DDBJ whole genome shotgun (WGS) entry which is preliminary data.</text>
</comment>
<dbReference type="Gene3D" id="3.40.190.10">
    <property type="entry name" value="Periplasmic binding protein-like II"/>
    <property type="match status" value="1"/>
</dbReference>
<evidence type="ECO:0000313" key="3">
    <source>
        <dbReference type="EMBL" id="MXP63544.1"/>
    </source>
</evidence>
<dbReference type="PANTHER" id="PTHR42928">
    <property type="entry name" value="TRICARBOXYLATE-BINDING PROTEIN"/>
    <property type="match status" value="1"/>
</dbReference>
<name>A0A845BBS2_9PROT</name>
<dbReference type="AlphaFoldDB" id="A0A845BBS2"/>
<accession>A0A845BBS2</accession>
<dbReference type="InterPro" id="IPR042100">
    <property type="entry name" value="Bug_dom1"/>
</dbReference>
<dbReference type="SUPFAM" id="SSF53850">
    <property type="entry name" value="Periplasmic binding protein-like II"/>
    <property type="match status" value="1"/>
</dbReference>
<feature type="signal peptide" evidence="2">
    <location>
        <begin position="1"/>
        <end position="31"/>
    </location>
</feature>
<dbReference type="Pfam" id="PF03401">
    <property type="entry name" value="TctC"/>
    <property type="match status" value="1"/>
</dbReference>
<keyword evidence="2" id="KW-0732">Signal</keyword>
<feature type="chain" id="PRO_5032353304" evidence="2">
    <location>
        <begin position="32"/>
        <end position="332"/>
    </location>
</feature>
<sequence>MAEITRRGMLRHLAAAMTMAAVLLPGVGATAAEDSFPSQDIRFINAFSPGGTSDMLGRILADQLSKQLGHRVVVDNRTGAGGVIATQELARAAPDGHTILLASMGIMTITPQLQSVPYDVEKDITPIVKAASVYNVLVASPKSEIRTWQDLARLGKDAGRSPRCATVGAGSSQQLSCVLFASLTGARIDQVPYRGGAPAILDIAAGRVEVMFGNMPEFMGQIRDGGLRPVAYGAAEASPLLPDVPVISKTGLPDFVIPNWFGVVMPGGAAPAVVQRWNAEINKALEAPEVQRRFTENGLQRLGGTQEAFRQQIADDHARWGKVIREHGIRPE</sequence>
<reference evidence="3 4" key="1">
    <citation type="submission" date="2019-03" db="EMBL/GenBank/DDBJ databases">
        <title>Roseomonas sp. a novel Roseomonas species isolated from Sea whip Gorgonian.</title>
        <authorList>
            <person name="Li F."/>
            <person name="Pan X."/>
            <person name="Huang S."/>
            <person name="Li Z."/>
            <person name="Meng B."/>
        </authorList>
    </citation>
    <scope>NUCLEOTIDE SEQUENCE [LARGE SCALE GENOMIC DNA]</scope>
    <source>
        <strain evidence="3 4">M0104</strain>
    </source>
</reference>
<dbReference type="PIRSF" id="PIRSF017082">
    <property type="entry name" value="YflP"/>
    <property type="match status" value="1"/>
</dbReference>
<evidence type="ECO:0000256" key="2">
    <source>
        <dbReference type="SAM" id="SignalP"/>
    </source>
</evidence>
<keyword evidence="4" id="KW-1185">Reference proteome</keyword>
<comment type="similarity">
    <text evidence="1">Belongs to the UPF0065 (bug) family.</text>
</comment>
<proteinExistence type="inferred from homology"/>
<evidence type="ECO:0000313" key="4">
    <source>
        <dbReference type="Proteomes" id="UP000460715"/>
    </source>
</evidence>
<gene>
    <name evidence="3" type="ORF">E0493_09300</name>
</gene>
<dbReference type="Proteomes" id="UP000460715">
    <property type="component" value="Unassembled WGS sequence"/>
</dbReference>
<dbReference type="Gene3D" id="3.40.190.150">
    <property type="entry name" value="Bordetella uptake gene, domain 1"/>
    <property type="match status" value="1"/>
</dbReference>
<dbReference type="OrthoDB" id="7374763at2"/>
<dbReference type="PANTHER" id="PTHR42928:SF5">
    <property type="entry name" value="BLR1237 PROTEIN"/>
    <property type="match status" value="1"/>
</dbReference>
<dbReference type="CDD" id="cd07012">
    <property type="entry name" value="PBP2_Bug_TTT"/>
    <property type="match status" value="1"/>
</dbReference>
<dbReference type="PROSITE" id="PS51318">
    <property type="entry name" value="TAT"/>
    <property type="match status" value="1"/>
</dbReference>
<protein>
    <submittedName>
        <fullName evidence="3">Tripartite tricarboxylate transporter substrate binding protein</fullName>
    </submittedName>
</protein>